<dbReference type="EMBL" id="CAJOBZ010000045">
    <property type="protein sequence ID" value="CAF4910434.1"/>
    <property type="molecule type" value="Genomic_DNA"/>
</dbReference>
<reference evidence="6" key="1">
    <citation type="submission" date="2021-02" db="EMBL/GenBank/DDBJ databases">
        <authorList>
            <person name="Steward A R."/>
        </authorList>
    </citation>
    <scope>NUCLEOTIDE SEQUENCE</scope>
</reference>
<dbReference type="Proteomes" id="UP000663880">
    <property type="component" value="Unassembled WGS sequence"/>
</dbReference>
<keyword evidence="4" id="KW-1133">Transmembrane helix</keyword>
<dbReference type="FunFam" id="3.40.50.2000:FF:000189">
    <property type="entry name" value="UDP-glucuronosyltransferase 2B14-like Protein"/>
    <property type="match status" value="1"/>
</dbReference>
<gene>
    <name evidence="6" type="ORF">PMACD_LOCUS12086</name>
</gene>
<feature type="signal peptide" evidence="5">
    <location>
        <begin position="1"/>
        <end position="18"/>
    </location>
</feature>
<keyword evidence="7" id="KW-1185">Reference proteome</keyword>
<keyword evidence="2" id="KW-0328">Glycosyltransferase</keyword>
<comment type="similarity">
    <text evidence="1">Belongs to the UDP-glycosyltransferase family.</text>
</comment>
<keyword evidence="4" id="KW-0812">Transmembrane</keyword>
<dbReference type="InterPro" id="IPR002213">
    <property type="entry name" value="UDP_glucos_trans"/>
</dbReference>
<accession>A0A821VNV6</accession>
<dbReference type="OrthoDB" id="5835829at2759"/>
<dbReference type="GO" id="GO:0008194">
    <property type="term" value="F:UDP-glycosyltransferase activity"/>
    <property type="evidence" value="ECO:0007669"/>
    <property type="project" value="InterPro"/>
</dbReference>
<evidence type="ECO:0000256" key="1">
    <source>
        <dbReference type="ARBA" id="ARBA00009995"/>
    </source>
</evidence>
<dbReference type="CDD" id="cd03784">
    <property type="entry name" value="GT1_Gtf-like"/>
    <property type="match status" value="1"/>
</dbReference>
<organism evidence="6 7">
    <name type="scientific">Pieris macdunnoughi</name>
    <dbReference type="NCBI Taxonomy" id="345717"/>
    <lineage>
        <taxon>Eukaryota</taxon>
        <taxon>Metazoa</taxon>
        <taxon>Ecdysozoa</taxon>
        <taxon>Arthropoda</taxon>
        <taxon>Hexapoda</taxon>
        <taxon>Insecta</taxon>
        <taxon>Pterygota</taxon>
        <taxon>Neoptera</taxon>
        <taxon>Endopterygota</taxon>
        <taxon>Lepidoptera</taxon>
        <taxon>Glossata</taxon>
        <taxon>Ditrysia</taxon>
        <taxon>Papilionoidea</taxon>
        <taxon>Pieridae</taxon>
        <taxon>Pierinae</taxon>
        <taxon>Pieris</taxon>
    </lineage>
</organism>
<evidence type="ECO:0000256" key="4">
    <source>
        <dbReference type="SAM" id="Phobius"/>
    </source>
</evidence>
<protein>
    <recommendedName>
        <fullName evidence="8">UDP-glycosyltransferase</fullName>
    </recommendedName>
</protein>
<evidence type="ECO:0000256" key="5">
    <source>
        <dbReference type="SAM" id="SignalP"/>
    </source>
</evidence>
<feature type="chain" id="PRO_5032859113" description="UDP-glycosyltransferase" evidence="5">
    <location>
        <begin position="19"/>
        <end position="538"/>
    </location>
</feature>
<proteinExistence type="inferred from homology"/>
<dbReference type="PANTHER" id="PTHR48043">
    <property type="entry name" value="EG:EG0003.4 PROTEIN-RELATED"/>
    <property type="match status" value="1"/>
</dbReference>
<name>A0A821VNV6_9NEOP</name>
<dbReference type="SUPFAM" id="SSF53756">
    <property type="entry name" value="UDP-Glycosyltransferase/glycogen phosphorylase"/>
    <property type="match status" value="1"/>
</dbReference>
<keyword evidence="4" id="KW-0472">Membrane</keyword>
<evidence type="ECO:0000313" key="7">
    <source>
        <dbReference type="Proteomes" id="UP000663880"/>
    </source>
</evidence>
<sequence length="538" mass="61139">MQARLLLLVLCCASAAHTARILAVLPTNTKSHYAMYGRIIDALVSRQHQLTVISHFPRRDPPINLEEISLAGTIPEIANNLTRQQSTFKPDFVRNLEQIIKECLQACEVVSRMPSVRALLNSTAHFDLIIVEVFGSECFLPLGRRFNAPVVGLLSSVVLPWVNDQIANPEAPSYIPSYVTSYGQRMNLWDRFLNTFAIIWAKAIYRYKSQVPSQVIADMLFGPGDNLELLAQNYSLILANSHFSINEVRPLVPALVEVGGLHLNDAIKMPKDLKRILDNANEGVVYWSFGSMSRIETIPHEKLVQIFAAMSELPQLFLVKMNRAMLSNNVTVPENVYAMDWIPQYKTLCHPNVKIFISHGGLLGTQEAVACGVPMLVVPLYADQALNARAMNDRGLSLTLTLPDITKDSIKNALHNLLSNYRYKENALRLKDIFLDRPMPPLETSVYWIEYILRHQGGAHLRSPALELSFTQYLLLDVLTISIALTAMTIYILYKLFRYLCTRCIRWWPKQVIAQKRLLRKSMTVFHCFLWVYKIKTN</sequence>
<dbReference type="Pfam" id="PF00201">
    <property type="entry name" value="UDPGT"/>
    <property type="match status" value="1"/>
</dbReference>
<keyword evidence="5" id="KW-0732">Signal</keyword>
<evidence type="ECO:0000256" key="2">
    <source>
        <dbReference type="ARBA" id="ARBA00022676"/>
    </source>
</evidence>
<keyword evidence="3" id="KW-0808">Transferase</keyword>
<feature type="transmembrane region" description="Helical" evidence="4">
    <location>
        <begin position="473"/>
        <end position="497"/>
    </location>
</feature>
<evidence type="ECO:0000313" key="6">
    <source>
        <dbReference type="EMBL" id="CAF4910434.1"/>
    </source>
</evidence>
<dbReference type="AlphaFoldDB" id="A0A821VNV6"/>
<evidence type="ECO:0000256" key="3">
    <source>
        <dbReference type="ARBA" id="ARBA00022679"/>
    </source>
</evidence>
<dbReference type="Gene3D" id="3.40.50.2000">
    <property type="entry name" value="Glycogen Phosphorylase B"/>
    <property type="match status" value="1"/>
</dbReference>
<evidence type="ECO:0008006" key="8">
    <source>
        <dbReference type="Google" id="ProtNLM"/>
    </source>
</evidence>
<comment type="caution">
    <text evidence="6">The sequence shown here is derived from an EMBL/GenBank/DDBJ whole genome shotgun (WGS) entry which is preliminary data.</text>
</comment>
<dbReference type="InterPro" id="IPR050271">
    <property type="entry name" value="UDP-glycosyltransferase"/>
</dbReference>
<dbReference type="PANTHER" id="PTHR48043:SF145">
    <property type="entry name" value="FI06409P-RELATED"/>
    <property type="match status" value="1"/>
</dbReference>